<dbReference type="EMBL" id="AP018795">
    <property type="protein sequence ID" value="BBF66703.1"/>
    <property type="molecule type" value="Genomic_DNA"/>
</dbReference>
<proteinExistence type="predicted"/>
<gene>
    <name evidence="1" type="ORF">AFERRID_29210</name>
</gene>
<name>A0A2Z6IP42_ACIFI</name>
<protein>
    <submittedName>
        <fullName evidence="1">Uncharacterized protein</fullName>
    </submittedName>
</protein>
<keyword evidence="2" id="KW-1185">Reference proteome</keyword>
<dbReference type="Proteomes" id="UP000280188">
    <property type="component" value="Chromosome"/>
</dbReference>
<organism evidence="1 2">
    <name type="scientific">Acidithiobacillus ferridurans</name>
    <dbReference type="NCBI Taxonomy" id="1232575"/>
    <lineage>
        <taxon>Bacteria</taxon>
        <taxon>Pseudomonadati</taxon>
        <taxon>Pseudomonadota</taxon>
        <taxon>Acidithiobacillia</taxon>
        <taxon>Acidithiobacillales</taxon>
        <taxon>Acidithiobacillaceae</taxon>
        <taxon>Acidithiobacillus</taxon>
    </lineage>
</organism>
<dbReference type="KEGG" id="afj:AFERRID_29210"/>
<evidence type="ECO:0000313" key="2">
    <source>
        <dbReference type="Proteomes" id="UP000280188"/>
    </source>
</evidence>
<sequence>MSAKKLLIEITKAGGTIAAEGDKLKFQGIPARLVHIIKQNKAELLAELQKVNVVNMVNIDSGYLPPARIVCDAEPMFTPLPSDQCVDDYAMAERLAIQAESSLGEDPGDVPGFADMTELTPEQHGAILHRLMNAAPAMSTTDTTPADTMQPTPAMAPQRVSCGQCCRFQPGPQPLSIGRCLATVDGQPPAGNRGDYRAAFPTAPRQCPEFSGVQS</sequence>
<dbReference type="AlphaFoldDB" id="A0A2Z6IP42"/>
<accession>A0A2Z6IP42</accession>
<reference evidence="1 2" key="1">
    <citation type="journal article" date="2018" name="Microbiol. Resour. Announc.">
        <title>Complete Genome Sequence of Acidithiobacillus ferridurans JCM 18981.</title>
        <authorList>
            <person name="Miyauchi T."/>
            <person name="Kouzuma A."/>
            <person name="Abe T."/>
            <person name="Watanabe K."/>
        </authorList>
    </citation>
    <scope>NUCLEOTIDE SEQUENCE [LARGE SCALE GENOMIC DNA]</scope>
    <source>
        <strain evidence="2">ATCC 33020 / DSM 29468 / JCM 18981 / 11Fe</strain>
    </source>
</reference>
<evidence type="ECO:0000313" key="1">
    <source>
        <dbReference type="EMBL" id="BBF66703.1"/>
    </source>
</evidence>
<dbReference type="RefSeq" id="WP_126605591.1">
    <property type="nucleotide sequence ID" value="NZ_AP018795.1"/>
</dbReference>